<accession>A0ABU6RD68</accession>
<evidence type="ECO:0000313" key="3">
    <source>
        <dbReference type="Proteomes" id="UP001341840"/>
    </source>
</evidence>
<dbReference type="PANTHER" id="PTHR46033:SF8">
    <property type="entry name" value="PROTEIN MAINTENANCE OF MERISTEMS-LIKE"/>
    <property type="match status" value="1"/>
</dbReference>
<dbReference type="InterPro" id="IPR019557">
    <property type="entry name" value="AminoTfrase-like_pln_mobile"/>
</dbReference>
<dbReference type="InterPro" id="IPR044824">
    <property type="entry name" value="MAIN-like"/>
</dbReference>
<name>A0ABU6RD68_9FABA</name>
<sequence>MKRAIALSFPGKSLVVARFHKAGQPVLLGFVVQAYKRESVNDVGHDRPAKVALVLLQTHHYPPAALGLHQMQTDARNHCNYRCARSHIRPTFLWTPYDEHRLGPNVVPNDIFTRADLWNAPSPLISFECIEWYPTDRVMRQFGLAQGIPGELRSLGAKHNECLTSPKGKNWRNEYRD</sequence>
<dbReference type="Proteomes" id="UP001341840">
    <property type="component" value="Unassembled WGS sequence"/>
</dbReference>
<reference evidence="2 3" key="1">
    <citation type="journal article" date="2023" name="Plants (Basel)">
        <title>Bridging the Gap: Combining Genomics and Transcriptomics Approaches to Understand Stylosanthes scabra, an Orphan Legume from the Brazilian Caatinga.</title>
        <authorList>
            <person name="Ferreira-Neto J.R.C."/>
            <person name="da Silva M.D."/>
            <person name="Binneck E."/>
            <person name="de Melo N.F."/>
            <person name="da Silva R.H."/>
            <person name="de Melo A.L.T.M."/>
            <person name="Pandolfi V."/>
            <person name="Bustamante F.O."/>
            <person name="Brasileiro-Vidal A.C."/>
            <person name="Benko-Iseppon A.M."/>
        </authorList>
    </citation>
    <scope>NUCLEOTIDE SEQUENCE [LARGE SCALE GENOMIC DNA]</scope>
    <source>
        <tissue evidence="2">Leaves</tissue>
    </source>
</reference>
<dbReference type="PANTHER" id="PTHR46033">
    <property type="entry name" value="PROTEIN MAIN-LIKE 2"/>
    <property type="match status" value="1"/>
</dbReference>
<dbReference type="EMBL" id="JASCZI010030372">
    <property type="protein sequence ID" value="MED6121937.1"/>
    <property type="molecule type" value="Genomic_DNA"/>
</dbReference>
<organism evidence="2 3">
    <name type="scientific">Stylosanthes scabra</name>
    <dbReference type="NCBI Taxonomy" id="79078"/>
    <lineage>
        <taxon>Eukaryota</taxon>
        <taxon>Viridiplantae</taxon>
        <taxon>Streptophyta</taxon>
        <taxon>Embryophyta</taxon>
        <taxon>Tracheophyta</taxon>
        <taxon>Spermatophyta</taxon>
        <taxon>Magnoliopsida</taxon>
        <taxon>eudicotyledons</taxon>
        <taxon>Gunneridae</taxon>
        <taxon>Pentapetalae</taxon>
        <taxon>rosids</taxon>
        <taxon>fabids</taxon>
        <taxon>Fabales</taxon>
        <taxon>Fabaceae</taxon>
        <taxon>Papilionoideae</taxon>
        <taxon>50 kb inversion clade</taxon>
        <taxon>dalbergioids sensu lato</taxon>
        <taxon>Dalbergieae</taxon>
        <taxon>Pterocarpus clade</taxon>
        <taxon>Stylosanthes</taxon>
    </lineage>
</organism>
<proteinExistence type="predicted"/>
<keyword evidence="3" id="KW-1185">Reference proteome</keyword>
<dbReference type="Pfam" id="PF10536">
    <property type="entry name" value="PMD"/>
    <property type="match status" value="1"/>
</dbReference>
<comment type="caution">
    <text evidence="2">The sequence shown here is derived from an EMBL/GenBank/DDBJ whole genome shotgun (WGS) entry which is preliminary data.</text>
</comment>
<evidence type="ECO:0000259" key="1">
    <source>
        <dbReference type="Pfam" id="PF10536"/>
    </source>
</evidence>
<evidence type="ECO:0000313" key="2">
    <source>
        <dbReference type="EMBL" id="MED6121937.1"/>
    </source>
</evidence>
<protein>
    <recommendedName>
        <fullName evidence="1">Aminotransferase-like plant mobile domain-containing protein</fullName>
    </recommendedName>
</protein>
<feature type="domain" description="Aminotransferase-like plant mobile" evidence="1">
    <location>
        <begin position="63"/>
        <end position="161"/>
    </location>
</feature>
<gene>
    <name evidence="2" type="ORF">PIB30_034886</name>
</gene>